<dbReference type="GeneID" id="38782611"/>
<dbReference type="RefSeq" id="XP_027616607.1">
    <property type="nucleotide sequence ID" value="XM_027760806.1"/>
</dbReference>
<dbReference type="EMBL" id="BFAD01000008">
    <property type="protein sequence ID" value="GBE85694.1"/>
    <property type="molecule type" value="Genomic_DNA"/>
</dbReference>
<evidence type="ECO:0000313" key="3">
    <source>
        <dbReference type="EMBL" id="GBE85694.1"/>
    </source>
</evidence>
<gene>
    <name evidence="3" type="ORF">SCP_0802160</name>
</gene>
<feature type="domain" description="DEAD-box helicase OB fold" evidence="2">
    <location>
        <begin position="2"/>
        <end position="48"/>
    </location>
</feature>
<dbReference type="Pfam" id="PF07717">
    <property type="entry name" value="OB_NTP_bind"/>
    <property type="match status" value="1"/>
</dbReference>
<accession>A0A401GVC2</accession>
<protein>
    <recommendedName>
        <fullName evidence="2">DEAD-box helicase OB fold domain-containing protein</fullName>
    </recommendedName>
</protein>
<name>A0A401GVC2_9APHY</name>
<evidence type="ECO:0000256" key="1">
    <source>
        <dbReference type="SAM" id="MobiDB-lite"/>
    </source>
</evidence>
<dbReference type="STRING" id="139825.A0A401GVC2"/>
<organism evidence="3 4">
    <name type="scientific">Sparassis crispa</name>
    <dbReference type="NCBI Taxonomy" id="139825"/>
    <lineage>
        <taxon>Eukaryota</taxon>
        <taxon>Fungi</taxon>
        <taxon>Dikarya</taxon>
        <taxon>Basidiomycota</taxon>
        <taxon>Agaricomycotina</taxon>
        <taxon>Agaricomycetes</taxon>
        <taxon>Polyporales</taxon>
        <taxon>Sparassidaceae</taxon>
        <taxon>Sparassis</taxon>
    </lineage>
</organism>
<proteinExistence type="predicted"/>
<dbReference type="InParanoid" id="A0A401GVC2"/>
<dbReference type="InterPro" id="IPR011709">
    <property type="entry name" value="DEAD-box_helicase_OB_fold"/>
</dbReference>
<sequence>MVGLHPSCGLETQPEWVVFNEFVLTTRPYIRTVTDVRPEWLLEYATNYYDLSTLPDGETKRALQRVVNKRSRKGIDGGGVNGGGGGKGDDDRPRKKIRQR</sequence>
<dbReference type="AlphaFoldDB" id="A0A401GVC2"/>
<dbReference type="Proteomes" id="UP000287166">
    <property type="component" value="Unassembled WGS sequence"/>
</dbReference>
<keyword evidence="4" id="KW-1185">Reference proteome</keyword>
<feature type="compositionally biased region" description="Gly residues" evidence="1">
    <location>
        <begin position="76"/>
        <end position="86"/>
    </location>
</feature>
<dbReference type="OrthoDB" id="10253254at2759"/>
<comment type="caution">
    <text evidence="3">The sequence shown here is derived from an EMBL/GenBank/DDBJ whole genome shotgun (WGS) entry which is preliminary data.</text>
</comment>
<evidence type="ECO:0000313" key="4">
    <source>
        <dbReference type="Proteomes" id="UP000287166"/>
    </source>
</evidence>
<reference evidence="3 4" key="1">
    <citation type="journal article" date="2018" name="Sci. Rep.">
        <title>Genome sequence of the cauliflower mushroom Sparassis crispa (Hanabiratake) and its association with beneficial usage.</title>
        <authorList>
            <person name="Kiyama R."/>
            <person name="Furutani Y."/>
            <person name="Kawaguchi K."/>
            <person name="Nakanishi T."/>
        </authorList>
    </citation>
    <scope>NUCLEOTIDE SEQUENCE [LARGE SCALE GENOMIC DNA]</scope>
</reference>
<feature type="region of interest" description="Disordered" evidence="1">
    <location>
        <begin position="68"/>
        <end position="100"/>
    </location>
</feature>
<evidence type="ECO:0000259" key="2">
    <source>
        <dbReference type="Pfam" id="PF07717"/>
    </source>
</evidence>